<gene>
    <name evidence="3" type="ORF">HK439_25010</name>
</gene>
<comment type="caution">
    <text evidence="3">The sequence shown here is derived from an EMBL/GenBank/DDBJ whole genome shotgun (WGS) entry which is preliminary data.</text>
</comment>
<keyword evidence="1" id="KW-0175">Coiled coil</keyword>
<proteinExistence type="predicted"/>
<protein>
    <submittedName>
        <fullName evidence="3">Uncharacterized protein</fullName>
    </submittedName>
</protein>
<evidence type="ECO:0000256" key="2">
    <source>
        <dbReference type="SAM" id="MobiDB-lite"/>
    </source>
</evidence>
<accession>A0A926P457</accession>
<reference evidence="3" key="1">
    <citation type="submission" date="2020-05" db="EMBL/GenBank/DDBJ databases">
        <title>Identification of trans-AT polyketide cluster in two marine bacteria, producers of a novel glutaramide-containing polyketide sesbanimide D and analogs.</title>
        <authorList>
            <person name="Kacar D."/>
            <person name="Rodriguez P."/>
            <person name="Canedo L."/>
            <person name="Gonzalez E."/>
            <person name="Galan B."/>
            <person name="De La Calle F."/>
            <person name="Garcia J.L."/>
        </authorList>
    </citation>
    <scope>NUCLEOTIDE SEQUENCE</scope>
    <source>
        <strain evidence="3">PHM038</strain>
    </source>
</reference>
<evidence type="ECO:0000313" key="3">
    <source>
        <dbReference type="EMBL" id="MBD1549530.1"/>
    </source>
</evidence>
<dbReference type="EMBL" id="JABFCZ010000042">
    <property type="protein sequence ID" value="MBD1549530.1"/>
    <property type="molecule type" value="Genomic_DNA"/>
</dbReference>
<organism evidence="3 4">
    <name type="scientific">Roseibium aggregatum</name>
    <dbReference type="NCBI Taxonomy" id="187304"/>
    <lineage>
        <taxon>Bacteria</taxon>
        <taxon>Pseudomonadati</taxon>
        <taxon>Pseudomonadota</taxon>
        <taxon>Alphaproteobacteria</taxon>
        <taxon>Hyphomicrobiales</taxon>
        <taxon>Stappiaceae</taxon>
        <taxon>Roseibium</taxon>
    </lineage>
</organism>
<feature type="region of interest" description="Disordered" evidence="2">
    <location>
        <begin position="79"/>
        <end position="157"/>
    </location>
</feature>
<evidence type="ECO:0000313" key="4">
    <source>
        <dbReference type="Proteomes" id="UP000598467"/>
    </source>
</evidence>
<feature type="compositionally biased region" description="Basic and acidic residues" evidence="2">
    <location>
        <begin position="79"/>
        <end position="105"/>
    </location>
</feature>
<dbReference type="AlphaFoldDB" id="A0A926P457"/>
<feature type="compositionally biased region" description="Basic and acidic residues" evidence="2">
    <location>
        <begin position="116"/>
        <end position="143"/>
    </location>
</feature>
<feature type="coiled-coil region" evidence="1">
    <location>
        <begin position="7"/>
        <end position="34"/>
    </location>
</feature>
<name>A0A926P457_9HYPH</name>
<dbReference type="Proteomes" id="UP000598467">
    <property type="component" value="Unassembled WGS sequence"/>
</dbReference>
<evidence type="ECO:0000256" key="1">
    <source>
        <dbReference type="SAM" id="Coils"/>
    </source>
</evidence>
<sequence length="157" mass="19196">MDDQERLRQWTEQRFALEDEIENLDLEIKRAEYAAVDASESGRWVTYIGECYQKQQGLFFDLGKVTARIEDLEERIREQAEQERERANTNRWQETPESREDHLDWLRPVLDAPEPEEIHDRDVRNPQREGEERMLEEMHRNDREPEDYLDWYTARDR</sequence>
<dbReference type="RefSeq" id="WP_190294222.1">
    <property type="nucleotide sequence ID" value="NZ_JABFCZ010000042.1"/>
</dbReference>